<evidence type="ECO:0000313" key="3">
    <source>
        <dbReference type="EMBL" id="KYQ94011.1"/>
    </source>
</evidence>
<dbReference type="AlphaFoldDB" id="A0A151ZJ44"/>
<dbReference type="EMBL" id="LODT01000023">
    <property type="protein sequence ID" value="KYQ94011.1"/>
    <property type="molecule type" value="Genomic_DNA"/>
</dbReference>
<feature type="compositionally biased region" description="Polar residues" evidence="1">
    <location>
        <begin position="1"/>
        <end position="12"/>
    </location>
</feature>
<dbReference type="OMA" id="MTWKYSQ"/>
<protein>
    <recommendedName>
        <fullName evidence="2">Tlde1 domain-containing protein</fullName>
    </recommendedName>
</protein>
<dbReference type="InterPro" id="IPR021225">
    <property type="entry name" value="Tlde1_dom"/>
</dbReference>
<comment type="caution">
    <text evidence="3">The sequence shown here is derived from an EMBL/GenBank/DDBJ whole genome shotgun (WGS) entry which is preliminary data.</text>
</comment>
<dbReference type="Pfam" id="PF10908">
    <property type="entry name" value="Tlde1_dom"/>
    <property type="match status" value="1"/>
</dbReference>
<evidence type="ECO:0000259" key="2">
    <source>
        <dbReference type="Pfam" id="PF10908"/>
    </source>
</evidence>
<evidence type="ECO:0000256" key="1">
    <source>
        <dbReference type="SAM" id="MobiDB-lite"/>
    </source>
</evidence>
<accession>A0A151ZJ44</accession>
<feature type="region of interest" description="Disordered" evidence="1">
    <location>
        <begin position="1"/>
        <end position="98"/>
    </location>
</feature>
<reference evidence="3 4" key="1">
    <citation type="submission" date="2015-12" db="EMBL/GenBank/DDBJ databases">
        <title>Dictyostelia acquired genes for synthesis and detection of signals that induce cell-type specialization by lateral gene transfer from prokaryotes.</title>
        <authorList>
            <person name="Gloeckner G."/>
            <person name="Schaap P."/>
        </authorList>
    </citation>
    <scope>NUCLEOTIDE SEQUENCE [LARGE SCALE GENOMIC DNA]</scope>
    <source>
        <strain evidence="3 4">TK</strain>
    </source>
</reference>
<dbReference type="InParanoid" id="A0A151ZJ44"/>
<proteinExistence type="predicted"/>
<dbReference type="Proteomes" id="UP000076078">
    <property type="component" value="Unassembled WGS sequence"/>
</dbReference>
<keyword evidence="4" id="KW-1185">Reference proteome</keyword>
<gene>
    <name evidence="3" type="ORF">DLAC_04912</name>
</gene>
<dbReference type="OrthoDB" id="9991655at2759"/>
<feature type="compositionally biased region" description="Basic and acidic residues" evidence="1">
    <location>
        <begin position="69"/>
        <end position="89"/>
    </location>
</feature>
<name>A0A151ZJ44_TIELA</name>
<organism evidence="3 4">
    <name type="scientific">Tieghemostelium lacteum</name>
    <name type="common">Slime mold</name>
    <name type="synonym">Dictyostelium lacteum</name>
    <dbReference type="NCBI Taxonomy" id="361077"/>
    <lineage>
        <taxon>Eukaryota</taxon>
        <taxon>Amoebozoa</taxon>
        <taxon>Evosea</taxon>
        <taxon>Eumycetozoa</taxon>
        <taxon>Dictyostelia</taxon>
        <taxon>Dictyosteliales</taxon>
        <taxon>Raperosteliaceae</taxon>
        <taxon>Tieghemostelium</taxon>
    </lineage>
</organism>
<sequence>MTWTYNQKTGEISGNYEGKSYSGQGYSGHGTHRNKPEDQNIKNEGPIPTGTYSIGKEHKGKNGPVILDLKPHSSNDMHGRSDFQIHGDSIKNPGTGSRGCIVLPREVRESISKSGDSELKVVNE</sequence>
<evidence type="ECO:0000313" key="4">
    <source>
        <dbReference type="Proteomes" id="UP000076078"/>
    </source>
</evidence>
<feature type="domain" description="Tlde1" evidence="2">
    <location>
        <begin position="24"/>
        <end position="110"/>
    </location>
</feature>